<dbReference type="EMBL" id="CM000883">
    <property type="protein sequence ID" value="PNT64774.1"/>
    <property type="molecule type" value="Genomic_DNA"/>
</dbReference>
<reference evidence="4" key="3">
    <citation type="submission" date="2018-08" db="UniProtKB">
        <authorList>
            <consortium name="EnsemblPlants"/>
        </authorList>
    </citation>
    <scope>IDENTIFICATION</scope>
    <source>
        <strain evidence="4">cv. Bd21</strain>
    </source>
</reference>
<dbReference type="GO" id="GO:0045182">
    <property type="term" value="F:translation regulator activity"/>
    <property type="evidence" value="ECO:0000318"/>
    <property type="project" value="GO_Central"/>
</dbReference>
<dbReference type="Gene3D" id="4.10.60.10">
    <property type="entry name" value="Zinc finger, CCHC-type"/>
    <property type="match status" value="1"/>
</dbReference>
<evidence type="ECO:0000313" key="3">
    <source>
        <dbReference type="EMBL" id="PNT64774.1"/>
    </source>
</evidence>
<reference evidence="3 4" key="1">
    <citation type="journal article" date="2010" name="Nature">
        <title>Genome sequencing and analysis of the model grass Brachypodium distachyon.</title>
        <authorList>
            <consortium name="International Brachypodium Initiative"/>
        </authorList>
    </citation>
    <scope>NUCLEOTIDE SEQUENCE [LARGE SCALE GENOMIC DNA]</scope>
    <source>
        <strain evidence="3 4">Bd21</strain>
    </source>
</reference>
<accession>A0A2K2CRW3</accession>
<reference evidence="3" key="2">
    <citation type="submission" date="2017-06" db="EMBL/GenBank/DDBJ databases">
        <title>WGS assembly of Brachypodium distachyon.</title>
        <authorList>
            <consortium name="The International Brachypodium Initiative"/>
            <person name="Lucas S."/>
            <person name="Harmon-Smith M."/>
            <person name="Lail K."/>
            <person name="Tice H."/>
            <person name="Grimwood J."/>
            <person name="Bruce D."/>
            <person name="Barry K."/>
            <person name="Shu S."/>
            <person name="Lindquist E."/>
            <person name="Wang M."/>
            <person name="Pitluck S."/>
            <person name="Vogel J.P."/>
            <person name="Garvin D.F."/>
            <person name="Mockler T.C."/>
            <person name="Schmutz J."/>
            <person name="Rokhsar D."/>
            <person name="Bevan M.W."/>
        </authorList>
    </citation>
    <scope>NUCLEOTIDE SEQUENCE</scope>
    <source>
        <strain evidence="3">Bd21</strain>
    </source>
</reference>
<organism evidence="3">
    <name type="scientific">Brachypodium distachyon</name>
    <name type="common">Purple false brome</name>
    <name type="synonym">Trachynia distachya</name>
    <dbReference type="NCBI Taxonomy" id="15368"/>
    <lineage>
        <taxon>Eukaryota</taxon>
        <taxon>Viridiplantae</taxon>
        <taxon>Streptophyta</taxon>
        <taxon>Embryophyta</taxon>
        <taxon>Tracheophyta</taxon>
        <taxon>Spermatophyta</taxon>
        <taxon>Magnoliopsida</taxon>
        <taxon>Liliopsida</taxon>
        <taxon>Poales</taxon>
        <taxon>Poaceae</taxon>
        <taxon>BOP clade</taxon>
        <taxon>Pooideae</taxon>
        <taxon>Stipodae</taxon>
        <taxon>Brachypodieae</taxon>
        <taxon>Brachypodium</taxon>
    </lineage>
</organism>
<feature type="non-terminal residue" evidence="3">
    <location>
        <position position="169"/>
    </location>
</feature>
<feature type="domain" description="CCHC-type" evidence="2">
    <location>
        <begin position="132"/>
        <end position="148"/>
    </location>
</feature>
<dbReference type="GO" id="GO:0003727">
    <property type="term" value="F:single-stranded RNA binding"/>
    <property type="evidence" value="ECO:0000318"/>
    <property type="project" value="GO_Central"/>
</dbReference>
<gene>
    <name evidence="3" type="ORF">BRADI_4g32814v3</name>
</gene>
<evidence type="ECO:0000313" key="4">
    <source>
        <dbReference type="EnsemblPlants" id="PNT64774"/>
    </source>
</evidence>
<dbReference type="InterPro" id="IPR001878">
    <property type="entry name" value="Znf_CCHC"/>
</dbReference>
<name>A0A2K2CRW3_BRADI</name>
<dbReference type="Proteomes" id="UP000008810">
    <property type="component" value="Chromosome 4"/>
</dbReference>
<dbReference type="SUPFAM" id="SSF57756">
    <property type="entry name" value="Retrovirus zinc finger-like domains"/>
    <property type="match status" value="1"/>
</dbReference>
<proteinExistence type="predicted"/>
<feature type="domain" description="CCHC-type" evidence="2">
    <location>
        <begin position="113"/>
        <end position="129"/>
    </location>
</feature>
<dbReference type="Gramene" id="PNT64774">
    <property type="protein sequence ID" value="PNT64774"/>
    <property type="gene ID" value="BRADI_4g32814v3"/>
</dbReference>
<dbReference type="AlphaFoldDB" id="A0A2K2CRW3"/>
<dbReference type="InParanoid" id="A0A2K2CRW3"/>
<dbReference type="GO" id="GO:2000767">
    <property type="term" value="P:positive regulation of cytoplasmic translation"/>
    <property type="evidence" value="ECO:0000318"/>
    <property type="project" value="GO_Central"/>
</dbReference>
<feature type="compositionally biased region" description="Low complexity" evidence="1">
    <location>
        <begin position="7"/>
        <end position="20"/>
    </location>
</feature>
<dbReference type="GO" id="GO:0003729">
    <property type="term" value="F:mRNA binding"/>
    <property type="evidence" value="ECO:0000318"/>
    <property type="project" value="GO_Central"/>
</dbReference>
<protein>
    <recommendedName>
        <fullName evidence="2">CCHC-type domain-containing protein</fullName>
    </recommendedName>
</protein>
<feature type="region of interest" description="Disordered" evidence="1">
    <location>
        <begin position="1"/>
        <end position="35"/>
    </location>
</feature>
<dbReference type="OrthoDB" id="3054348at2759"/>
<feature type="region of interest" description="Disordered" evidence="1">
    <location>
        <begin position="148"/>
        <end position="169"/>
    </location>
</feature>
<dbReference type="InterPro" id="IPR036875">
    <property type="entry name" value="Znf_CCHC_sf"/>
</dbReference>
<sequence length="169" mass="18300">MDAQMVDLEYSGSEDSLSSSWRASQTPPPPSSSWAEARRVLALEAESPAVVPAPTVESAAAVRPVKERLGPAVGEWTEAKRRKTRRKAVVARPELVLPCARPRQPLPKEMAGLCYNCLGDDHIKAFCPNPSRCFLCGSDRHHSRECAKPLSERLPPPPPRLAGTLVAGG</sequence>
<dbReference type="GO" id="GO:0008270">
    <property type="term" value="F:zinc ion binding"/>
    <property type="evidence" value="ECO:0007669"/>
    <property type="project" value="InterPro"/>
</dbReference>
<evidence type="ECO:0000259" key="2">
    <source>
        <dbReference type="SMART" id="SM00343"/>
    </source>
</evidence>
<evidence type="ECO:0000256" key="1">
    <source>
        <dbReference type="SAM" id="MobiDB-lite"/>
    </source>
</evidence>
<dbReference type="GO" id="GO:0005737">
    <property type="term" value="C:cytoplasm"/>
    <property type="evidence" value="ECO:0000318"/>
    <property type="project" value="GO_Central"/>
</dbReference>
<dbReference type="EnsemblPlants" id="PNT64774">
    <property type="protein sequence ID" value="PNT64774"/>
    <property type="gene ID" value="BRADI_4g32814v3"/>
</dbReference>
<dbReference type="SMART" id="SM00343">
    <property type="entry name" value="ZnF_C2HC"/>
    <property type="match status" value="2"/>
</dbReference>
<evidence type="ECO:0000313" key="5">
    <source>
        <dbReference type="Proteomes" id="UP000008810"/>
    </source>
</evidence>
<keyword evidence="5" id="KW-1185">Reference proteome</keyword>